<protein>
    <submittedName>
        <fullName evidence="1">Uncharacterized protein</fullName>
    </submittedName>
</protein>
<evidence type="ECO:0000313" key="1">
    <source>
        <dbReference type="EMBL" id="RDX60752.1"/>
    </source>
</evidence>
<gene>
    <name evidence="1" type="ORF">CR513_61083</name>
</gene>
<organism evidence="1 2">
    <name type="scientific">Mucuna pruriens</name>
    <name type="common">Velvet bean</name>
    <name type="synonym">Dolichos pruriens</name>
    <dbReference type="NCBI Taxonomy" id="157652"/>
    <lineage>
        <taxon>Eukaryota</taxon>
        <taxon>Viridiplantae</taxon>
        <taxon>Streptophyta</taxon>
        <taxon>Embryophyta</taxon>
        <taxon>Tracheophyta</taxon>
        <taxon>Spermatophyta</taxon>
        <taxon>Magnoliopsida</taxon>
        <taxon>eudicotyledons</taxon>
        <taxon>Gunneridae</taxon>
        <taxon>Pentapetalae</taxon>
        <taxon>rosids</taxon>
        <taxon>fabids</taxon>
        <taxon>Fabales</taxon>
        <taxon>Fabaceae</taxon>
        <taxon>Papilionoideae</taxon>
        <taxon>50 kb inversion clade</taxon>
        <taxon>NPAAA clade</taxon>
        <taxon>indigoferoid/millettioid clade</taxon>
        <taxon>Phaseoleae</taxon>
        <taxon>Mucuna</taxon>
    </lineage>
</organism>
<name>A0A371E3Z6_MUCPR</name>
<feature type="non-terminal residue" evidence="1">
    <location>
        <position position="1"/>
    </location>
</feature>
<proteinExistence type="predicted"/>
<reference evidence="1" key="1">
    <citation type="submission" date="2018-05" db="EMBL/GenBank/DDBJ databases">
        <title>Draft genome of Mucuna pruriens seed.</title>
        <authorList>
            <person name="Nnadi N.E."/>
            <person name="Vos R."/>
            <person name="Hasami M.H."/>
            <person name="Devisetty U.K."/>
            <person name="Aguiy J.C."/>
        </authorList>
    </citation>
    <scope>NUCLEOTIDE SEQUENCE [LARGE SCALE GENOMIC DNA]</scope>
    <source>
        <strain evidence="1">JCA_2017</strain>
    </source>
</reference>
<dbReference type="EMBL" id="QJKJ01016611">
    <property type="protein sequence ID" value="RDX60752.1"/>
    <property type="molecule type" value="Genomic_DNA"/>
</dbReference>
<dbReference type="AlphaFoldDB" id="A0A371E3Z6"/>
<dbReference type="Proteomes" id="UP000257109">
    <property type="component" value="Unassembled WGS sequence"/>
</dbReference>
<comment type="caution">
    <text evidence="1">The sequence shown here is derived from an EMBL/GenBank/DDBJ whole genome shotgun (WGS) entry which is preliminary data.</text>
</comment>
<sequence>MDLSMKPQLLPFLEDTSFKKQKGDIVFKLDLERTYDKTFINLLKSEIPRHHAFANKLFII</sequence>
<keyword evidence="2" id="KW-1185">Reference proteome</keyword>
<evidence type="ECO:0000313" key="2">
    <source>
        <dbReference type="Proteomes" id="UP000257109"/>
    </source>
</evidence>
<accession>A0A371E3Z6</accession>